<dbReference type="GO" id="GO:0016740">
    <property type="term" value="F:transferase activity"/>
    <property type="evidence" value="ECO:0007669"/>
    <property type="project" value="UniProtKB-KW"/>
</dbReference>
<dbReference type="STRING" id="1470563.SAMN05444000_10493"/>
<organism evidence="1 2">
    <name type="scientific">Shimia gijangensis</name>
    <dbReference type="NCBI Taxonomy" id="1470563"/>
    <lineage>
        <taxon>Bacteria</taxon>
        <taxon>Pseudomonadati</taxon>
        <taxon>Pseudomonadota</taxon>
        <taxon>Alphaproteobacteria</taxon>
        <taxon>Rhodobacterales</taxon>
        <taxon>Roseobacteraceae</taxon>
    </lineage>
</organism>
<dbReference type="RefSeq" id="WP_073250075.1">
    <property type="nucleotide sequence ID" value="NZ_FQZQ01000004.1"/>
</dbReference>
<dbReference type="InterPro" id="IPR029044">
    <property type="entry name" value="Nucleotide-diphossugar_trans"/>
</dbReference>
<keyword evidence="1" id="KW-0808">Transferase</keyword>
<dbReference type="Gene3D" id="3.90.550.10">
    <property type="entry name" value="Spore Coat Polysaccharide Biosynthesis Protein SpsA, Chain A"/>
    <property type="match status" value="1"/>
</dbReference>
<dbReference type="OrthoDB" id="181606at2"/>
<dbReference type="EMBL" id="FQZQ01000004">
    <property type="protein sequence ID" value="SHI97918.1"/>
    <property type="molecule type" value="Genomic_DNA"/>
</dbReference>
<dbReference type="SUPFAM" id="SSF53448">
    <property type="entry name" value="Nucleotide-diphospho-sugar transferases"/>
    <property type="match status" value="1"/>
</dbReference>
<dbReference type="Proteomes" id="UP000183982">
    <property type="component" value="Unassembled WGS sequence"/>
</dbReference>
<keyword evidence="2" id="KW-1185">Reference proteome</keyword>
<dbReference type="AlphaFoldDB" id="A0A1M6FJK2"/>
<evidence type="ECO:0000313" key="1">
    <source>
        <dbReference type="EMBL" id="SHI97918.1"/>
    </source>
</evidence>
<sequence>MTNGFVFAVTGPDYTSLVRQAAATVAEHHPNIPIDLFTDQDCTDPVFSQITPLNAPATRPRFEALLRSRFDKTICLDADLFVIAPIADIFDVLGHFDLAAAHDQRLNVASHTLRQHSKPIPAAFPQYNSGVLGIRKSDRADRFIYRWKEEFENSPSIIDQPILRELLFDSDLRIATLPPQYNVIDADLIRSLDSRTMAPRIIHSSRLHLMRLNSGQEFQTLAELVGPDFEQHLQEWLLRDKTLNSNRPATRTEPFCDKFPGIPVHADAKAFAGKASWKQTLLTWLGRIASFGRQ</sequence>
<reference evidence="2" key="1">
    <citation type="submission" date="2016-11" db="EMBL/GenBank/DDBJ databases">
        <authorList>
            <person name="Varghese N."/>
            <person name="Submissions S."/>
        </authorList>
    </citation>
    <scope>NUCLEOTIDE SEQUENCE [LARGE SCALE GENOMIC DNA]</scope>
    <source>
        <strain evidence="2">DSM 100564</strain>
    </source>
</reference>
<gene>
    <name evidence="1" type="ORF">SAMN05444000_10493</name>
</gene>
<evidence type="ECO:0000313" key="2">
    <source>
        <dbReference type="Proteomes" id="UP000183982"/>
    </source>
</evidence>
<proteinExistence type="predicted"/>
<protein>
    <submittedName>
        <fullName evidence="1">Nucleotide-diphospho-sugar transferase</fullName>
    </submittedName>
</protein>
<name>A0A1M6FJK2_9RHOB</name>
<accession>A0A1M6FJK2</accession>